<evidence type="ECO:0000313" key="4">
    <source>
        <dbReference type="Proteomes" id="UP001530400"/>
    </source>
</evidence>
<evidence type="ECO:0000256" key="1">
    <source>
        <dbReference type="SAM" id="MobiDB-lite"/>
    </source>
</evidence>
<feature type="domain" description="BRCT" evidence="2">
    <location>
        <begin position="451"/>
        <end position="503"/>
    </location>
</feature>
<gene>
    <name evidence="3" type="ORF">ACHAWO_010702</name>
</gene>
<dbReference type="PROSITE" id="PS50172">
    <property type="entry name" value="BRCT"/>
    <property type="match status" value="1"/>
</dbReference>
<evidence type="ECO:0000259" key="2">
    <source>
        <dbReference type="PROSITE" id="PS50172"/>
    </source>
</evidence>
<dbReference type="Proteomes" id="UP001530400">
    <property type="component" value="Unassembled WGS sequence"/>
</dbReference>
<comment type="caution">
    <text evidence="3">The sequence shown here is derived from an EMBL/GenBank/DDBJ whole genome shotgun (WGS) entry which is preliminary data.</text>
</comment>
<dbReference type="SUPFAM" id="SSF52113">
    <property type="entry name" value="BRCT domain"/>
    <property type="match status" value="1"/>
</dbReference>
<feature type="compositionally biased region" description="Polar residues" evidence="1">
    <location>
        <begin position="317"/>
        <end position="328"/>
    </location>
</feature>
<dbReference type="InterPro" id="IPR001357">
    <property type="entry name" value="BRCT_dom"/>
</dbReference>
<feature type="region of interest" description="Disordered" evidence="1">
    <location>
        <begin position="306"/>
        <end position="346"/>
    </location>
</feature>
<sequence>MFCQDCYAAASICINTPIQKRDAILRNRCPICQTICKQAPRPLLPWLANENKALPTTLGKFGNAENESLEQLNAFLETICPSIDTSKCKSDEASDTHSHDEESEVPVTCLPLRPEPQKLPIYFVGSEIQDVMEINQPESSHSFPQTEEVPGTCLSYIDKQRMAANRNPQYNSQLDQDDTLGLQNSATGTEEIHGTTGEVHASHLSNFERQRIPNNRVVASDVESVGVTAPYNETCNMHSEEVPGTLISFLDRQRMHTKDNITSNQPIDSEGDSVWNVEEGGETEEVPGTLISFNLHQKQQDDLSVPCNEACGDQSEEVSGTYASNSQTKHPREKSGPENETEEVAGTHISSFNRQRTSMRISESQSKCISLPLKAIEKEPQIVPYEATAGAEILGKPCTINKADRTFYLAIGNLISAEADALQVLNKQGHCAVVNGIHRHDKSAPFRPFLVTHAVEKTSSKMLCLRSYQYLKAVALGAQVINAKWLLDSKQAGALLDYGPYIICNRPLQAKPRLLEGLSFGIIDIGVASSYKIQHTETNSSSSYMKSQPRSMTYYSHQQITDLVECCGGLCIFNTITNAINAILVSSTVSLKSEVNELRTYLKSLEGVIKWWIEKCDDSRAISIDAAPSNQNNDNTARIPLIRNSWLEDTICHGLCQPINKYCCGILCVEFASPHFLCALASNR</sequence>
<dbReference type="Gene3D" id="3.40.50.10190">
    <property type="entry name" value="BRCT domain"/>
    <property type="match status" value="1"/>
</dbReference>
<name>A0ABD3PHJ1_9STRA</name>
<dbReference type="EMBL" id="JALLPJ020000622">
    <property type="protein sequence ID" value="KAL3787144.1"/>
    <property type="molecule type" value="Genomic_DNA"/>
</dbReference>
<keyword evidence="4" id="KW-1185">Reference proteome</keyword>
<dbReference type="InterPro" id="IPR036420">
    <property type="entry name" value="BRCT_dom_sf"/>
</dbReference>
<protein>
    <recommendedName>
        <fullName evidence="2">BRCT domain-containing protein</fullName>
    </recommendedName>
</protein>
<accession>A0ABD3PHJ1</accession>
<dbReference type="AlphaFoldDB" id="A0ABD3PHJ1"/>
<evidence type="ECO:0000313" key="3">
    <source>
        <dbReference type="EMBL" id="KAL3787144.1"/>
    </source>
</evidence>
<organism evidence="3 4">
    <name type="scientific">Cyclotella atomus</name>
    <dbReference type="NCBI Taxonomy" id="382360"/>
    <lineage>
        <taxon>Eukaryota</taxon>
        <taxon>Sar</taxon>
        <taxon>Stramenopiles</taxon>
        <taxon>Ochrophyta</taxon>
        <taxon>Bacillariophyta</taxon>
        <taxon>Coscinodiscophyceae</taxon>
        <taxon>Thalassiosirophycidae</taxon>
        <taxon>Stephanodiscales</taxon>
        <taxon>Stephanodiscaceae</taxon>
        <taxon>Cyclotella</taxon>
    </lineage>
</organism>
<reference evidence="3 4" key="1">
    <citation type="submission" date="2024-10" db="EMBL/GenBank/DDBJ databases">
        <title>Updated reference genomes for cyclostephanoid diatoms.</title>
        <authorList>
            <person name="Roberts W.R."/>
            <person name="Alverson A.J."/>
        </authorList>
    </citation>
    <scope>NUCLEOTIDE SEQUENCE [LARGE SCALE GENOMIC DNA]</scope>
    <source>
        <strain evidence="3 4">AJA010-31</strain>
    </source>
</reference>
<proteinExistence type="predicted"/>